<dbReference type="EMBL" id="CP019124">
    <property type="protein sequence ID" value="APX88313.1"/>
    <property type="molecule type" value="Genomic_DNA"/>
</dbReference>
<evidence type="ECO:0000256" key="4">
    <source>
        <dbReference type="SAM" id="MobiDB-lite"/>
    </source>
</evidence>
<dbReference type="PANTHER" id="PTHR43140:SF1">
    <property type="entry name" value="TYPE I RESTRICTION ENZYME ECOKI SPECIFICITY SUBUNIT"/>
    <property type="match status" value="1"/>
</dbReference>
<organism evidence="5 6">
    <name type="scientific">Brevirhabdus pacifica</name>
    <dbReference type="NCBI Taxonomy" id="1267768"/>
    <lineage>
        <taxon>Bacteria</taxon>
        <taxon>Pseudomonadati</taxon>
        <taxon>Pseudomonadota</taxon>
        <taxon>Alphaproteobacteria</taxon>
        <taxon>Rhodobacterales</taxon>
        <taxon>Paracoccaceae</taxon>
        <taxon>Brevirhabdus</taxon>
    </lineage>
</organism>
<dbReference type="InterPro" id="IPR000055">
    <property type="entry name" value="Restrct_endonuc_typeI_TRD"/>
</dbReference>
<proteinExistence type="inferred from homology"/>
<feature type="region of interest" description="Disordered" evidence="4">
    <location>
        <begin position="249"/>
        <end position="271"/>
    </location>
</feature>
<accession>A0A2M9DHS4</accession>
<accession>A0A1U7DEJ4</accession>
<dbReference type="AlphaFoldDB" id="A0A1U7DEJ4"/>
<dbReference type="RefSeq" id="WP_076978339.1">
    <property type="nucleotide sequence ID" value="NZ_CP019124.1"/>
</dbReference>
<dbReference type="Gene3D" id="3.90.220.20">
    <property type="entry name" value="DNA methylase specificity domains"/>
    <property type="match status" value="2"/>
</dbReference>
<dbReference type="Pfam" id="PF01420">
    <property type="entry name" value="Methylase_S"/>
    <property type="match status" value="2"/>
</dbReference>
<name>A0A1U7DEJ4_9RHOB</name>
<dbReference type="SUPFAM" id="SSF116734">
    <property type="entry name" value="DNA methylase specificity domain"/>
    <property type="match status" value="2"/>
</dbReference>
<dbReference type="GO" id="GO:0009307">
    <property type="term" value="P:DNA restriction-modification system"/>
    <property type="evidence" value="ECO:0007669"/>
    <property type="project" value="UniProtKB-KW"/>
</dbReference>
<evidence type="ECO:0000256" key="3">
    <source>
        <dbReference type="ARBA" id="ARBA00023125"/>
    </source>
</evidence>
<dbReference type="InterPro" id="IPR051212">
    <property type="entry name" value="Type-I_RE_S_subunit"/>
</dbReference>
<reference evidence="5 6" key="1">
    <citation type="submission" date="2017-01" db="EMBL/GenBank/DDBJ databases">
        <title>Genomic analysis of Xuhuaishuia manganoxidans DY6-4.</title>
        <authorList>
            <person name="Wang X."/>
        </authorList>
    </citation>
    <scope>NUCLEOTIDE SEQUENCE [LARGE SCALE GENOMIC DNA]</scope>
    <source>
        <strain evidence="5 6">DY6-4</strain>
    </source>
</reference>
<evidence type="ECO:0000256" key="1">
    <source>
        <dbReference type="ARBA" id="ARBA00010923"/>
    </source>
</evidence>
<dbReference type="OrthoDB" id="164285at2"/>
<protein>
    <submittedName>
        <fullName evidence="5">Uncharacterized protein</fullName>
    </submittedName>
</protein>
<evidence type="ECO:0000256" key="2">
    <source>
        <dbReference type="ARBA" id="ARBA00022747"/>
    </source>
</evidence>
<sequence length="594" mass="65406">MMELPATWANAKFSDFGTWIGGGTPSKANPRFWNGPIPWVSPKDMKTKVIREAIDGITEEAVENSAAKLVPAGSVLIVTRSGILAHTLPIAVTAVESTLNQDLKALALPDGISSDYIAWGMRAFEQRILDKCRKGGTTVHSIEMPRLASFELPIAPTNEQRRIVEKIEAMFDEIDKGVESLQTARTTLGLYRQSLLKSAFEGRLTADWRAQNADKLEDPKTLLARIHHERDTRYKTALDTWQDALAQWRAHGEKGKKPAKPKRPRDIPDKASDIGIPGWTVVSLGLLIDEPSYGTSKKSDYDAGSKGVLRIPNIAAGVIDATDLKSANFDDAELEQYRLIEGDVLTIRSNGSLSLVGKPALVRSVDTQFVYAGYLIRLRPIPGSLVPKNLVYLMMEPTVRGQIENKAKSTSGVNNINAKELQELQVPICSAAEQSEIVRILDARLEAADALEAEIDAALTRADALRQSILKKAFSGQLVPQDPDDEPASALLERIKAEKKERENSAKEARKSRPVRVAEPRRPTLTDLLDVLKQQKSWIPASKAAEGLGLGDGASSDDIEAFYHQLKQYVESSAIEIERRGDEDWLRLAEVEAN</sequence>
<keyword evidence="2" id="KW-0680">Restriction system</keyword>
<evidence type="ECO:0000313" key="5">
    <source>
        <dbReference type="EMBL" id="APX88313.1"/>
    </source>
</evidence>
<gene>
    <name evidence="5" type="ORF">BV394_00035</name>
</gene>
<comment type="similarity">
    <text evidence="1">Belongs to the type-I restriction system S methylase family.</text>
</comment>
<evidence type="ECO:0000313" key="6">
    <source>
        <dbReference type="Proteomes" id="UP000187266"/>
    </source>
</evidence>
<dbReference type="CDD" id="cd17517">
    <property type="entry name" value="RMtype1_S_EcoKI_StySPI-TRD2-CR2_like"/>
    <property type="match status" value="1"/>
</dbReference>
<dbReference type="CDD" id="cd17249">
    <property type="entry name" value="RMtype1_S_EcoR124I-TRD2-CR2_like"/>
    <property type="match status" value="1"/>
</dbReference>
<feature type="region of interest" description="Disordered" evidence="4">
    <location>
        <begin position="498"/>
        <end position="518"/>
    </location>
</feature>
<dbReference type="Proteomes" id="UP000187266">
    <property type="component" value="Chromosome"/>
</dbReference>
<dbReference type="REBASE" id="188613">
    <property type="entry name" value="S.XmaDY64ORF15P"/>
</dbReference>
<keyword evidence="3" id="KW-0238">DNA-binding</keyword>
<dbReference type="GO" id="GO:0003677">
    <property type="term" value="F:DNA binding"/>
    <property type="evidence" value="ECO:0007669"/>
    <property type="project" value="UniProtKB-KW"/>
</dbReference>
<dbReference type="InterPro" id="IPR044946">
    <property type="entry name" value="Restrct_endonuc_typeI_TRD_sf"/>
</dbReference>
<dbReference type="STRING" id="1267768.BV394_00035"/>
<dbReference type="PANTHER" id="PTHR43140">
    <property type="entry name" value="TYPE-1 RESTRICTION ENZYME ECOKI SPECIFICITY PROTEIN"/>
    <property type="match status" value="1"/>
</dbReference>
<keyword evidence="6" id="KW-1185">Reference proteome</keyword>